<dbReference type="PANTHER" id="PTHR43205:SF12">
    <property type="entry name" value="OS06G0602900 PROTEIN"/>
    <property type="match status" value="1"/>
</dbReference>
<dbReference type="Gene3D" id="3.40.50.720">
    <property type="entry name" value="NAD(P)-binding Rossmann-like Domain"/>
    <property type="match status" value="1"/>
</dbReference>
<evidence type="ECO:0000256" key="1">
    <source>
        <dbReference type="ARBA" id="ARBA00011738"/>
    </source>
</evidence>
<evidence type="ECO:0000313" key="5">
    <source>
        <dbReference type="Proteomes" id="UP001085076"/>
    </source>
</evidence>
<protein>
    <recommendedName>
        <fullName evidence="3">Enoyl reductase (ER) domain-containing protein</fullName>
    </recommendedName>
</protein>
<keyword evidence="2" id="KW-0560">Oxidoreductase</keyword>
<comment type="caution">
    <text evidence="4">The sequence shown here is derived from an EMBL/GenBank/DDBJ whole genome shotgun (WGS) entry which is preliminary data.</text>
</comment>
<dbReference type="Pfam" id="PF16884">
    <property type="entry name" value="ADH_N_2"/>
    <property type="match status" value="1"/>
</dbReference>
<dbReference type="Gene3D" id="3.90.180.10">
    <property type="entry name" value="Medium-chain alcohol dehydrogenases, catalytic domain"/>
    <property type="match status" value="1"/>
</dbReference>
<dbReference type="Proteomes" id="UP001085076">
    <property type="component" value="Miscellaneous, Linkage group lg03"/>
</dbReference>
<comment type="subunit">
    <text evidence="1">Homodimer.</text>
</comment>
<dbReference type="InterPro" id="IPR045010">
    <property type="entry name" value="MDR_fam"/>
</dbReference>
<dbReference type="FunFam" id="3.40.50.720:FF:000121">
    <property type="entry name" value="Prostaglandin reductase 2"/>
    <property type="match status" value="1"/>
</dbReference>
<evidence type="ECO:0000259" key="3">
    <source>
        <dbReference type="SMART" id="SM00829"/>
    </source>
</evidence>
<dbReference type="InterPro" id="IPR011032">
    <property type="entry name" value="GroES-like_sf"/>
</dbReference>
<dbReference type="OrthoDB" id="809632at2759"/>
<dbReference type="Pfam" id="PF00107">
    <property type="entry name" value="ADH_zinc_N"/>
    <property type="match status" value="1"/>
</dbReference>
<dbReference type="SMART" id="SM00829">
    <property type="entry name" value="PKS_ER"/>
    <property type="match status" value="1"/>
</dbReference>
<reference evidence="4" key="2">
    <citation type="journal article" date="2022" name="Hortic Res">
        <title>The genome of Dioscorea zingiberensis sheds light on the biosynthesis, origin and evolution of the medicinally important diosgenin saponins.</title>
        <authorList>
            <person name="Li Y."/>
            <person name="Tan C."/>
            <person name="Li Z."/>
            <person name="Guo J."/>
            <person name="Li S."/>
            <person name="Chen X."/>
            <person name="Wang C."/>
            <person name="Dai X."/>
            <person name="Yang H."/>
            <person name="Song W."/>
            <person name="Hou L."/>
            <person name="Xu J."/>
            <person name="Tong Z."/>
            <person name="Xu A."/>
            <person name="Yuan X."/>
            <person name="Wang W."/>
            <person name="Yang Q."/>
            <person name="Chen L."/>
            <person name="Sun Z."/>
            <person name="Wang K."/>
            <person name="Pan B."/>
            <person name="Chen J."/>
            <person name="Bao Y."/>
            <person name="Liu F."/>
            <person name="Qi X."/>
            <person name="Gang D.R."/>
            <person name="Wen J."/>
            <person name="Li J."/>
        </authorList>
    </citation>
    <scope>NUCLEOTIDE SEQUENCE</scope>
    <source>
        <strain evidence="4">Dzin_1.0</strain>
    </source>
</reference>
<dbReference type="SUPFAM" id="SSF50129">
    <property type="entry name" value="GroES-like"/>
    <property type="match status" value="1"/>
</dbReference>
<dbReference type="InterPro" id="IPR041694">
    <property type="entry name" value="ADH_N_2"/>
</dbReference>
<dbReference type="SUPFAM" id="SSF51735">
    <property type="entry name" value="NAD(P)-binding Rossmann-fold domains"/>
    <property type="match status" value="1"/>
</dbReference>
<gene>
    <name evidence="4" type="ORF">J5N97_013254</name>
</gene>
<dbReference type="InterPro" id="IPR036291">
    <property type="entry name" value="NAD(P)-bd_dom_sf"/>
</dbReference>
<dbReference type="EMBL" id="JAGGNH010000003">
    <property type="protein sequence ID" value="KAJ0977780.1"/>
    <property type="molecule type" value="Genomic_DNA"/>
</dbReference>
<proteinExistence type="predicted"/>
<evidence type="ECO:0000256" key="2">
    <source>
        <dbReference type="ARBA" id="ARBA00023002"/>
    </source>
</evidence>
<reference evidence="4" key="1">
    <citation type="submission" date="2021-03" db="EMBL/GenBank/DDBJ databases">
        <authorList>
            <person name="Li Z."/>
            <person name="Yang C."/>
        </authorList>
    </citation>
    <scope>NUCLEOTIDE SEQUENCE</scope>
    <source>
        <strain evidence="4">Dzin_1.0</strain>
        <tissue evidence="4">Leaf</tissue>
    </source>
</reference>
<dbReference type="PANTHER" id="PTHR43205">
    <property type="entry name" value="PROSTAGLANDIN REDUCTASE"/>
    <property type="match status" value="1"/>
</dbReference>
<evidence type="ECO:0000313" key="4">
    <source>
        <dbReference type="EMBL" id="KAJ0977780.1"/>
    </source>
</evidence>
<dbReference type="InterPro" id="IPR013149">
    <property type="entry name" value="ADH-like_C"/>
</dbReference>
<keyword evidence="5" id="KW-1185">Reference proteome</keyword>
<accession>A0A9D5CQA1</accession>
<sequence>MEVENKYLAVKEYVHGQPSDSNFELKTAPLSFTLKEGSNQVIVKNFYVSIDPYQINRIKDYSSSQKAANFSSQLGLGQRVDAFGVGMVVASVNPEFKEDDLVAGLLGWEEYTVVHPGTILNKITDEFPLSYHVGVLGPSGLTAYAGFFDVCKPNKGDKVFVSAASGSVGNLVGQFAKLAGCYVVGCAGNKNKVDLLKEKLGFDDAFNYKEEADLKSALQRYFPDGIDIYFDNVGGEMLEAAVANMKAFGRVALCGVISEYTGTGRRAAPDMLDVVYKRITIRGFLAYDHLQIYDEYISTTSDHLRHGRLQVIEDISQGIENVPSAFAALFRGDNVGKKSVQLNENKRV</sequence>
<dbReference type="GO" id="GO:0016628">
    <property type="term" value="F:oxidoreductase activity, acting on the CH-CH group of donors, NAD or NADP as acceptor"/>
    <property type="evidence" value="ECO:0007669"/>
    <property type="project" value="InterPro"/>
</dbReference>
<name>A0A9D5CQA1_9LILI</name>
<organism evidence="4 5">
    <name type="scientific">Dioscorea zingiberensis</name>
    <dbReference type="NCBI Taxonomy" id="325984"/>
    <lineage>
        <taxon>Eukaryota</taxon>
        <taxon>Viridiplantae</taxon>
        <taxon>Streptophyta</taxon>
        <taxon>Embryophyta</taxon>
        <taxon>Tracheophyta</taxon>
        <taxon>Spermatophyta</taxon>
        <taxon>Magnoliopsida</taxon>
        <taxon>Liliopsida</taxon>
        <taxon>Dioscoreales</taxon>
        <taxon>Dioscoreaceae</taxon>
        <taxon>Dioscorea</taxon>
    </lineage>
</organism>
<dbReference type="InterPro" id="IPR020843">
    <property type="entry name" value="ER"/>
</dbReference>
<dbReference type="AlphaFoldDB" id="A0A9D5CQA1"/>
<feature type="domain" description="Enoyl reductase (ER)" evidence="3">
    <location>
        <begin position="16"/>
        <end position="340"/>
    </location>
</feature>